<evidence type="ECO:0000256" key="1">
    <source>
        <dbReference type="SAM" id="MobiDB-lite"/>
    </source>
</evidence>
<keyword evidence="3" id="KW-1185">Reference proteome</keyword>
<accession>A0A5B7E4L1</accession>
<name>A0A5B7E4L1_PORTR</name>
<feature type="compositionally biased region" description="Low complexity" evidence="1">
    <location>
        <begin position="57"/>
        <end position="69"/>
    </location>
</feature>
<reference evidence="2 3" key="1">
    <citation type="submission" date="2019-05" db="EMBL/GenBank/DDBJ databases">
        <title>Another draft genome of Portunus trituberculatus and its Hox gene families provides insights of decapod evolution.</title>
        <authorList>
            <person name="Jeong J.-H."/>
            <person name="Song I."/>
            <person name="Kim S."/>
            <person name="Choi T."/>
            <person name="Kim D."/>
            <person name="Ryu S."/>
            <person name="Kim W."/>
        </authorList>
    </citation>
    <scope>NUCLEOTIDE SEQUENCE [LARGE SCALE GENOMIC DNA]</scope>
    <source>
        <tissue evidence="2">Muscle</tissue>
    </source>
</reference>
<proteinExistence type="predicted"/>
<sequence>MQQFPKEEVKTRYTATECARKAPPNVRDYCTQEAGTHSGSVSTLLTAVTRSSKAEESSSFTTTSSNQWE</sequence>
<dbReference type="EMBL" id="VSRR010001886">
    <property type="protein sequence ID" value="MPC28287.1"/>
    <property type="molecule type" value="Genomic_DNA"/>
</dbReference>
<dbReference type="AlphaFoldDB" id="A0A5B7E4L1"/>
<feature type="compositionally biased region" description="Polar residues" evidence="1">
    <location>
        <begin position="33"/>
        <end position="48"/>
    </location>
</feature>
<protein>
    <submittedName>
        <fullName evidence="2">Uncharacterized protein</fullName>
    </submittedName>
</protein>
<organism evidence="2 3">
    <name type="scientific">Portunus trituberculatus</name>
    <name type="common">Swimming crab</name>
    <name type="synonym">Neptunus trituberculatus</name>
    <dbReference type="NCBI Taxonomy" id="210409"/>
    <lineage>
        <taxon>Eukaryota</taxon>
        <taxon>Metazoa</taxon>
        <taxon>Ecdysozoa</taxon>
        <taxon>Arthropoda</taxon>
        <taxon>Crustacea</taxon>
        <taxon>Multicrustacea</taxon>
        <taxon>Malacostraca</taxon>
        <taxon>Eumalacostraca</taxon>
        <taxon>Eucarida</taxon>
        <taxon>Decapoda</taxon>
        <taxon>Pleocyemata</taxon>
        <taxon>Brachyura</taxon>
        <taxon>Eubrachyura</taxon>
        <taxon>Portunoidea</taxon>
        <taxon>Portunidae</taxon>
        <taxon>Portuninae</taxon>
        <taxon>Portunus</taxon>
    </lineage>
</organism>
<evidence type="ECO:0000313" key="2">
    <source>
        <dbReference type="EMBL" id="MPC28287.1"/>
    </source>
</evidence>
<comment type="caution">
    <text evidence="2">The sequence shown here is derived from an EMBL/GenBank/DDBJ whole genome shotgun (WGS) entry which is preliminary data.</text>
</comment>
<gene>
    <name evidence="2" type="ORF">E2C01_021488</name>
</gene>
<feature type="region of interest" description="Disordered" evidence="1">
    <location>
        <begin position="33"/>
        <end position="69"/>
    </location>
</feature>
<dbReference type="Proteomes" id="UP000324222">
    <property type="component" value="Unassembled WGS sequence"/>
</dbReference>
<evidence type="ECO:0000313" key="3">
    <source>
        <dbReference type="Proteomes" id="UP000324222"/>
    </source>
</evidence>